<organism evidence="2 3">
    <name type="scientific">Tubulinosema ratisbonensis</name>
    <dbReference type="NCBI Taxonomy" id="291195"/>
    <lineage>
        <taxon>Eukaryota</taxon>
        <taxon>Fungi</taxon>
        <taxon>Fungi incertae sedis</taxon>
        <taxon>Microsporidia</taxon>
        <taxon>Tubulinosematoidea</taxon>
        <taxon>Tubulinosematidae</taxon>
        <taxon>Tubulinosema</taxon>
    </lineage>
</organism>
<reference evidence="2 3" key="1">
    <citation type="submission" date="2018-10" db="EMBL/GenBank/DDBJ databases">
        <title>Draft genome sequence of the microsporidian Tubulinosema ratisbonensis.</title>
        <authorList>
            <person name="Polonais V."/>
            <person name="Peyretaillade E."/>
            <person name="Niehus S."/>
            <person name="Wawrzyniak I."/>
            <person name="Franchet A."/>
            <person name="Gaspin C."/>
            <person name="Reichstadt M."/>
            <person name="Belser C."/>
            <person name="Labadie K."/>
            <person name="Delbac F."/>
            <person name="Ferrandon D."/>
        </authorList>
    </citation>
    <scope>NUCLEOTIDE SEQUENCE [LARGE SCALE GENOMIC DNA]</scope>
    <source>
        <strain evidence="2 3">Franzen</strain>
    </source>
</reference>
<keyword evidence="3" id="KW-1185">Reference proteome</keyword>
<accession>A0A437AIP9</accession>
<dbReference type="VEuPathDB" id="MicrosporidiaDB:TUBRATIS_25380"/>
<keyword evidence="1" id="KW-0812">Transmembrane</keyword>
<feature type="transmembrane region" description="Helical" evidence="1">
    <location>
        <begin position="237"/>
        <end position="255"/>
    </location>
</feature>
<comment type="caution">
    <text evidence="2">The sequence shown here is derived from an EMBL/GenBank/DDBJ whole genome shotgun (WGS) entry which is preliminary data.</text>
</comment>
<dbReference type="Proteomes" id="UP000282876">
    <property type="component" value="Unassembled WGS sequence"/>
</dbReference>
<gene>
    <name evidence="2" type="ORF">TUBRATIS_25380</name>
</gene>
<dbReference type="AlphaFoldDB" id="A0A437AIP9"/>
<name>A0A437AIP9_9MICR</name>
<sequence length="262" mass="30834">MPSSEKSDKPLNKNNNFLLKEKENIKKRFITITKGLLRNFDSFVKCKSKANCYFYEHQSNILFKIYVEALLKHSDNEQNFKLLLNPSHITPIPKKIKEVLENENEIAARNLGFSFNDLDMIADKSYELLLNYSEKLKNNDEKNVLNEFYQKIGDLVFKNIYKRENVSFTSDCTKIPDYEYVDTHVSCKLNPIHYCCYDFSDHNTQTESVQEEIKDLEIVGGKQLGLRSDNSYQKDKLVIWMTVFLPIVLVLILIFKKFKKRK</sequence>
<proteinExistence type="predicted"/>
<keyword evidence="1" id="KW-0472">Membrane</keyword>
<evidence type="ECO:0000313" key="2">
    <source>
        <dbReference type="EMBL" id="RVD91024.1"/>
    </source>
</evidence>
<keyword evidence="1" id="KW-1133">Transmembrane helix</keyword>
<protein>
    <submittedName>
        <fullName evidence="2">Uncharacterized protein</fullName>
    </submittedName>
</protein>
<dbReference type="EMBL" id="RCSS01000679">
    <property type="protein sequence ID" value="RVD91024.1"/>
    <property type="molecule type" value="Genomic_DNA"/>
</dbReference>
<evidence type="ECO:0000256" key="1">
    <source>
        <dbReference type="SAM" id="Phobius"/>
    </source>
</evidence>
<evidence type="ECO:0000313" key="3">
    <source>
        <dbReference type="Proteomes" id="UP000282876"/>
    </source>
</evidence>